<dbReference type="GO" id="GO:0022857">
    <property type="term" value="F:transmembrane transporter activity"/>
    <property type="evidence" value="ECO:0007669"/>
    <property type="project" value="InterPro"/>
</dbReference>
<comment type="caution">
    <text evidence="7">The sequence shown here is derived from an EMBL/GenBank/DDBJ whole genome shotgun (WGS) entry which is preliminary data.</text>
</comment>
<dbReference type="Gene3D" id="1.20.1250.20">
    <property type="entry name" value="MFS general substrate transporter like domains"/>
    <property type="match status" value="2"/>
</dbReference>
<evidence type="ECO:0000313" key="7">
    <source>
        <dbReference type="EMBL" id="KAK7825538.1"/>
    </source>
</evidence>
<dbReference type="AlphaFoldDB" id="A0AAW0JG12"/>
<feature type="transmembrane region" description="Helical" evidence="5">
    <location>
        <begin position="241"/>
        <end position="259"/>
    </location>
</feature>
<dbReference type="CDD" id="cd17354">
    <property type="entry name" value="MFS_Mch1p_like"/>
    <property type="match status" value="2"/>
</dbReference>
<feature type="transmembrane region" description="Helical" evidence="5">
    <location>
        <begin position="111"/>
        <end position="131"/>
    </location>
</feature>
<protein>
    <submittedName>
        <fullName evidence="7">Protein nuclear fusion defective 4</fullName>
    </submittedName>
</protein>
<evidence type="ECO:0000256" key="4">
    <source>
        <dbReference type="ARBA" id="ARBA00023136"/>
    </source>
</evidence>
<proteinExistence type="predicted"/>
<feature type="transmembrane region" description="Helical" evidence="5">
    <location>
        <begin position="604"/>
        <end position="625"/>
    </location>
</feature>
<keyword evidence="8" id="KW-1185">Reference proteome</keyword>
<accession>A0AAW0JG12</accession>
<feature type="transmembrane region" description="Helical" evidence="5">
    <location>
        <begin position="823"/>
        <end position="841"/>
    </location>
</feature>
<feature type="transmembrane region" description="Helical" evidence="5">
    <location>
        <begin position="917"/>
        <end position="938"/>
    </location>
</feature>
<feature type="transmembrane region" description="Helical" evidence="5">
    <location>
        <begin position="950"/>
        <end position="974"/>
    </location>
</feature>
<dbReference type="Pfam" id="PF23262">
    <property type="entry name" value="NFD4_C"/>
    <property type="match status" value="2"/>
</dbReference>
<feature type="transmembrane region" description="Helical" evidence="5">
    <location>
        <begin position="676"/>
        <end position="698"/>
    </location>
</feature>
<dbReference type="SUPFAM" id="SSF103473">
    <property type="entry name" value="MFS general substrate transporter"/>
    <property type="match status" value="3"/>
</dbReference>
<feature type="transmembrane region" description="Helical" evidence="5">
    <location>
        <begin position="994"/>
        <end position="1015"/>
    </location>
</feature>
<feature type="domain" description="Major facilitator superfamily (MFS) profile" evidence="6">
    <location>
        <begin position="821"/>
        <end position="1034"/>
    </location>
</feature>
<dbReference type="EMBL" id="PKMF04000572">
    <property type="protein sequence ID" value="KAK7825538.1"/>
    <property type="molecule type" value="Genomic_DNA"/>
</dbReference>
<feature type="transmembrane region" description="Helical" evidence="5">
    <location>
        <begin position="742"/>
        <end position="760"/>
    </location>
</feature>
<feature type="transmembrane region" description="Helical" evidence="5">
    <location>
        <begin position="470"/>
        <end position="490"/>
    </location>
</feature>
<reference evidence="7 8" key="1">
    <citation type="journal article" date="2018" name="Sci. Data">
        <title>The draft genome sequence of cork oak.</title>
        <authorList>
            <person name="Ramos A.M."/>
            <person name="Usie A."/>
            <person name="Barbosa P."/>
            <person name="Barros P.M."/>
            <person name="Capote T."/>
            <person name="Chaves I."/>
            <person name="Simoes F."/>
            <person name="Abreu I."/>
            <person name="Carrasquinho I."/>
            <person name="Faro C."/>
            <person name="Guimaraes J.B."/>
            <person name="Mendonca D."/>
            <person name="Nobrega F."/>
            <person name="Rodrigues L."/>
            <person name="Saibo N.J.M."/>
            <person name="Varela M.C."/>
            <person name="Egas C."/>
            <person name="Matos J."/>
            <person name="Miguel C.M."/>
            <person name="Oliveira M.M."/>
            <person name="Ricardo C.P."/>
            <person name="Goncalves S."/>
        </authorList>
    </citation>
    <scope>NUCLEOTIDE SEQUENCE [LARGE SCALE GENOMIC DNA]</scope>
    <source>
        <strain evidence="8">cv. HL8</strain>
    </source>
</reference>
<feature type="transmembrane region" description="Helical" evidence="5">
    <location>
        <begin position="710"/>
        <end position="730"/>
    </location>
</feature>
<dbReference type="InterPro" id="IPR010658">
    <property type="entry name" value="Nodulin-like"/>
</dbReference>
<feature type="transmembrane region" description="Helical" evidence="5">
    <location>
        <begin position="376"/>
        <end position="395"/>
    </location>
</feature>
<comment type="subcellular location">
    <subcellularLocation>
        <location evidence="1">Membrane</location>
        <topology evidence="1">Multi-pass membrane protein</topology>
    </subcellularLocation>
</comment>
<dbReference type="Proteomes" id="UP000237347">
    <property type="component" value="Unassembled WGS sequence"/>
</dbReference>
<dbReference type="PANTHER" id="PTHR21576">
    <property type="entry name" value="UNCHARACTERIZED NODULIN-LIKE PROTEIN"/>
    <property type="match status" value="1"/>
</dbReference>
<evidence type="ECO:0000259" key="6">
    <source>
        <dbReference type="PROSITE" id="PS50850"/>
    </source>
</evidence>
<feature type="transmembrane region" description="Helical" evidence="5">
    <location>
        <begin position="208"/>
        <end position="229"/>
    </location>
</feature>
<keyword evidence="2 5" id="KW-0812">Transmembrane</keyword>
<gene>
    <name evidence="7" type="primary">NFD4_30</name>
    <name evidence="7" type="ORF">CFP56_033032</name>
</gene>
<feature type="transmembrane region" description="Helical" evidence="5">
    <location>
        <begin position="177"/>
        <end position="196"/>
    </location>
</feature>
<feature type="transmembrane region" description="Helical" evidence="5">
    <location>
        <begin position="407"/>
        <end position="424"/>
    </location>
</feature>
<dbReference type="InterPro" id="IPR056555">
    <property type="entry name" value="NFD4_C"/>
</dbReference>
<evidence type="ECO:0000256" key="5">
    <source>
        <dbReference type="SAM" id="Phobius"/>
    </source>
</evidence>
<dbReference type="PANTHER" id="PTHR21576:SF22">
    <property type="entry name" value="F25A4.25 PROTEIN"/>
    <property type="match status" value="1"/>
</dbReference>
<sequence length="1034" mass="112860">MAERLSNKWVATVASIWIQCSSGSYTFGVYSSVLKSSQGYDQSTLETVAVFRDMGSTAGVLSGVLYTAVTRNNYSGFCGPWLVHLAGAIQGFFGYFLMWAAVVGLIERPRLPVMCLFMLLSSHSMTFFNTANVVTGVQNFPQFSGTIVGIMKGCAGISGAILIQVYDTFYKGEPNTFLLMLALFPTFISLVLMLLVKIYKTNRGDEKYLNCFSAVVLIIAGYLMIITVLENIFSLPLWAHIFKFILLLLLLASTLGIAIQAQKDDSKRLLEMFSFESNPSMDNPESMGSSSKTFLAKDLAYHELPSGEAQVNVALDHTILFDEEGGMNLLQAMCSVNFWLLFIAMVCGMGSTQAVMNNLSQIGQSLNYNTVEANNLISLWSICNCLGRVGVGYLSDYLLHTRGWPRPLFIAITLATIVIGHLVIASGFPGMLYVGSILMGICDGSQWSLMPTITSDIFGVRHMGTIFNTIAIACPVGSYIFSVRVIGYIYDKEAGGEDHSCFGRQGDPMEERLSLMSSSKWIATVAGIWIQCSVGAYTFSIYSSALKSSQGYDQSTLDTVAVFKDIGSNAGVLAGMLYSAVAVGNNRNSNGNNSHRGGPWVVHLAGAIQNFVGYFMMWACVVGLVRRPPVAVMCLFMLLSSHSMTFFTTANMVSGVQNFPHSGGTIVGIMKGKPSIFLLTLALLPTFVTLVLMFFVRIHKSNTANDQKHLNGFTIVALIIAGYLMILIILENIFSLPLGARIFNFVLLLLLLASPLGIAIKAQKDNKKFLETLSLENDPSMENPLAYDELPGGEGQVDADLDDKILSDEEGTNLWQSMCTINFWLLFVAMVCGMGSGVAVVNNLSQIGQSLNYTTMETKNLVSLWSIWNFLGRIGAGYLSDYLLHTRGWARPLLMAITLATMGVGHLVVASGLPGTLYVGSILVGICYGSQWSLMPTISSELFGVRHVGTIFNTIGIASPVGSYIFSVRVIGYIYDEEAKGEDDSCYGTHCFRLSFMIMASVAFLGSLVALTLLFRTKRFYQLVVLKRIKLSLS</sequence>
<organism evidence="7 8">
    <name type="scientific">Quercus suber</name>
    <name type="common">Cork oak</name>
    <dbReference type="NCBI Taxonomy" id="58331"/>
    <lineage>
        <taxon>Eukaryota</taxon>
        <taxon>Viridiplantae</taxon>
        <taxon>Streptophyta</taxon>
        <taxon>Embryophyta</taxon>
        <taxon>Tracheophyta</taxon>
        <taxon>Spermatophyta</taxon>
        <taxon>Magnoliopsida</taxon>
        <taxon>eudicotyledons</taxon>
        <taxon>Gunneridae</taxon>
        <taxon>Pentapetalae</taxon>
        <taxon>rosids</taxon>
        <taxon>fabids</taxon>
        <taxon>Fagales</taxon>
        <taxon>Fagaceae</taxon>
        <taxon>Quercus</taxon>
    </lineage>
</organism>
<dbReference type="InterPro" id="IPR036259">
    <property type="entry name" value="MFS_trans_sf"/>
</dbReference>
<name>A0AAW0JG12_QUESU</name>
<feature type="transmembrane region" description="Helical" evidence="5">
    <location>
        <begin position="143"/>
        <end position="165"/>
    </location>
</feature>
<feature type="transmembrane region" description="Helical" evidence="5">
    <location>
        <begin position="521"/>
        <end position="545"/>
    </location>
</feature>
<dbReference type="InterPro" id="IPR020846">
    <property type="entry name" value="MFS_dom"/>
</dbReference>
<keyword evidence="4 5" id="KW-0472">Membrane</keyword>
<dbReference type="Pfam" id="PF06813">
    <property type="entry name" value="Nodulin-like"/>
    <property type="match status" value="3"/>
</dbReference>
<keyword evidence="3 5" id="KW-1133">Transmembrane helix</keyword>
<feature type="transmembrane region" description="Helical" evidence="5">
    <location>
        <begin position="81"/>
        <end position="105"/>
    </location>
</feature>
<evidence type="ECO:0000256" key="2">
    <source>
        <dbReference type="ARBA" id="ARBA00022692"/>
    </source>
</evidence>
<evidence type="ECO:0000313" key="8">
    <source>
        <dbReference type="Proteomes" id="UP000237347"/>
    </source>
</evidence>
<feature type="transmembrane region" description="Helical" evidence="5">
    <location>
        <begin position="892"/>
        <end position="911"/>
    </location>
</feature>
<evidence type="ECO:0000256" key="3">
    <source>
        <dbReference type="ARBA" id="ARBA00022989"/>
    </source>
</evidence>
<dbReference type="PROSITE" id="PS50850">
    <property type="entry name" value="MFS"/>
    <property type="match status" value="1"/>
</dbReference>
<evidence type="ECO:0000256" key="1">
    <source>
        <dbReference type="ARBA" id="ARBA00004141"/>
    </source>
</evidence>
<feature type="transmembrane region" description="Helical" evidence="5">
    <location>
        <begin position="632"/>
        <end position="656"/>
    </location>
</feature>
<feature type="transmembrane region" description="Helical" evidence="5">
    <location>
        <begin position="336"/>
        <end position="356"/>
    </location>
</feature>
<dbReference type="GO" id="GO:0016020">
    <property type="term" value="C:membrane"/>
    <property type="evidence" value="ECO:0007669"/>
    <property type="project" value="UniProtKB-SubCell"/>
</dbReference>